<evidence type="ECO:0000256" key="1">
    <source>
        <dbReference type="SAM" id="MobiDB-lite"/>
    </source>
</evidence>
<evidence type="ECO:0000313" key="4">
    <source>
        <dbReference type="Proteomes" id="UP000507470"/>
    </source>
</evidence>
<name>A0A6J8AMU6_MYTCO</name>
<evidence type="ECO:0000256" key="2">
    <source>
        <dbReference type="SAM" id="Phobius"/>
    </source>
</evidence>
<feature type="region of interest" description="Disordered" evidence="1">
    <location>
        <begin position="515"/>
        <end position="534"/>
    </location>
</feature>
<keyword evidence="2" id="KW-0812">Transmembrane</keyword>
<keyword evidence="4" id="KW-1185">Reference proteome</keyword>
<evidence type="ECO:0000313" key="3">
    <source>
        <dbReference type="EMBL" id="CAC5369260.1"/>
    </source>
</evidence>
<feature type="compositionally biased region" description="Polar residues" evidence="1">
    <location>
        <begin position="517"/>
        <end position="526"/>
    </location>
</feature>
<protein>
    <submittedName>
        <fullName evidence="3">Uncharacterized protein</fullName>
    </submittedName>
</protein>
<gene>
    <name evidence="3" type="ORF">MCOR_8503</name>
</gene>
<dbReference type="OrthoDB" id="6111886at2759"/>
<keyword evidence="2" id="KW-1133">Transmembrane helix</keyword>
<dbReference type="AlphaFoldDB" id="A0A6J8AMU6"/>
<organism evidence="3 4">
    <name type="scientific">Mytilus coruscus</name>
    <name type="common">Sea mussel</name>
    <dbReference type="NCBI Taxonomy" id="42192"/>
    <lineage>
        <taxon>Eukaryota</taxon>
        <taxon>Metazoa</taxon>
        <taxon>Spiralia</taxon>
        <taxon>Lophotrochozoa</taxon>
        <taxon>Mollusca</taxon>
        <taxon>Bivalvia</taxon>
        <taxon>Autobranchia</taxon>
        <taxon>Pteriomorphia</taxon>
        <taxon>Mytilida</taxon>
        <taxon>Mytiloidea</taxon>
        <taxon>Mytilidae</taxon>
        <taxon>Mytilinae</taxon>
        <taxon>Mytilus</taxon>
    </lineage>
</organism>
<keyword evidence="2" id="KW-0472">Membrane</keyword>
<proteinExistence type="predicted"/>
<feature type="transmembrane region" description="Helical" evidence="2">
    <location>
        <begin position="15"/>
        <end position="35"/>
    </location>
</feature>
<feature type="transmembrane region" description="Helical" evidence="2">
    <location>
        <begin position="192"/>
        <end position="213"/>
    </location>
</feature>
<dbReference type="Proteomes" id="UP000507470">
    <property type="component" value="Unassembled WGS sequence"/>
</dbReference>
<accession>A0A6J8AMU6</accession>
<sequence length="671" mass="76565">MVILDYVHDFTTTSVYSIVILFLWIISLSSAEYNLTNGETGKYRWFDTAAQIYRVCCYCPIEAVSSDIYNDAFQRYDDEDGDFCNPTEDEIKQTGKYPFCICEHKMGLKPEFIGCVLPNKSRVSYVEWTCDNVFTSLNVSVYTTCNPRCTKDSMVLVNPGAQSYRCGENKTWDNQPKFVYCRDKNEDDKENWIYMVIVIVPASLIVAVILIIICKKRLWHHCCLHVKKEICSTSSSEGSSSSRKEILAMSVVDSKAPDSSFGSTNDNMTSDTQLSITDVQIDSCSIIIDTSIKADCDYQGGENVTKIAEDEERKSNPDPDEENYPLVVRSKEDLIREETVPLIKNDYDSKPAQPLLVKVSGLRESYREDGDYYSVIRGNEIIIVTKIVETDSDFIIDRDYDEHKLNYYKIRSASKNNEGVYNWQLKDNSKQGKQTGSFSIILCDKKRPEPEGGSTVSLPYNSLNFDSIETVEEDVMEGGGPGSPSLLDEAVCLPDCHLSSYRSFEATSSERYDVKSENSFNGATRSRGQDDKTKVEKESVMKKCNGCYENLIGALNDFNSSKYLNNMCHMLDPNTKNDSQCWIGFVKFYGIVESYRIDNIKYHKKGNPEDGHMQYILHQYLPPHDFRVGHLVYYFSQKDSRRDDVLLEIKKFHKDCSFCDMFINSTKSQSD</sequence>
<reference evidence="3 4" key="1">
    <citation type="submission" date="2020-06" db="EMBL/GenBank/DDBJ databases">
        <authorList>
            <person name="Li R."/>
            <person name="Bekaert M."/>
        </authorList>
    </citation>
    <scope>NUCLEOTIDE SEQUENCE [LARGE SCALE GENOMIC DNA]</scope>
    <source>
        <strain evidence="4">wild</strain>
    </source>
</reference>
<dbReference type="EMBL" id="CACVKT020001577">
    <property type="protein sequence ID" value="CAC5369260.1"/>
    <property type="molecule type" value="Genomic_DNA"/>
</dbReference>